<dbReference type="Proteomes" id="UP000683360">
    <property type="component" value="Unassembled WGS sequence"/>
</dbReference>
<evidence type="ECO:0000256" key="1">
    <source>
        <dbReference type="SAM" id="MobiDB-lite"/>
    </source>
</evidence>
<feature type="compositionally biased region" description="Polar residues" evidence="1">
    <location>
        <begin position="81"/>
        <end position="90"/>
    </location>
</feature>
<dbReference type="OrthoDB" id="6150969at2759"/>
<comment type="caution">
    <text evidence="2">The sequence shown here is derived from an EMBL/GenBank/DDBJ whole genome shotgun (WGS) entry which is preliminary data.</text>
</comment>
<organism evidence="2 3">
    <name type="scientific">Mytilus edulis</name>
    <name type="common">Blue mussel</name>
    <dbReference type="NCBI Taxonomy" id="6550"/>
    <lineage>
        <taxon>Eukaryota</taxon>
        <taxon>Metazoa</taxon>
        <taxon>Spiralia</taxon>
        <taxon>Lophotrochozoa</taxon>
        <taxon>Mollusca</taxon>
        <taxon>Bivalvia</taxon>
        <taxon>Autobranchia</taxon>
        <taxon>Pteriomorphia</taxon>
        <taxon>Mytilida</taxon>
        <taxon>Mytiloidea</taxon>
        <taxon>Mytilidae</taxon>
        <taxon>Mytilinae</taxon>
        <taxon>Mytilus</taxon>
    </lineage>
</organism>
<feature type="region of interest" description="Disordered" evidence="1">
    <location>
        <begin position="267"/>
        <end position="291"/>
    </location>
</feature>
<gene>
    <name evidence="2" type="ORF">MEDL_57436</name>
</gene>
<accession>A0A8S3UNH8</accession>
<evidence type="ECO:0000313" key="3">
    <source>
        <dbReference type="Proteomes" id="UP000683360"/>
    </source>
</evidence>
<protein>
    <submittedName>
        <fullName evidence="2">Uncharacterized protein</fullName>
    </submittedName>
</protein>
<feature type="compositionally biased region" description="Acidic residues" evidence="1">
    <location>
        <begin position="164"/>
        <end position="175"/>
    </location>
</feature>
<sequence>MGDAVSRFTELFPFSESLNLSASRLQRERDKPEDTRSLVMGPLLRRRQSEQTKFVVPQIFVDYGSRRTSYASDYMRRCSAESGSSRRTSLASGDTDRRGSGSSLSSRRTSLASDADRRGSAGSSISSRRTSLLSSDCASRRGSGSSKSCASSRKSSDASRFGDTDELLADYSDSETIEEDYMAEMAEMNEQDMRRSSYEEPIGQPVKEKDRRKLYRRSHSLAEIRRPTHVFLPEGGRGRGDGRRITLSSLVVSSMNALDYTVNPVTPQCQPRKKPKLNAKGQGGSIGLPDKPVVMHDLNLDDMMMPSFTPPMPLRGN</sequence>
<feature type="compositionally biased region" description="Basic and acidic residues" evidence="1">
    <location>
        <begin position="154"/>
        <end position="163"/>
    </location>
</feature>
<dbReference type="EMBL" id="CAJPWZ010002771">
    <property type="protein sequence ID" value="CAG2245425.1"/>
    <property type="molecule type" value="Genomic_DNA"/>
</dbReference>
<dbReference type="AlphaFoldDB" id="A0A8S3UNH8"/>
<evidence type="ECO:0000313" key="2">
    <source>
        <dbReference type="EMBL" id="CAG2245425.1"/>
    </source>
</evidence>
<feature type="compositionally biased region" description="Low complexity" evidence="1">
    <location>
        <begin position="120"/>
        <end position="153"/>
    </location>
</feature>
<feature type="region of interest" description="Disordered" evidence="1">
    <location>
        <begin position="76"/>
        <end position="175"/>
    </location>
</feature>
<feature type="compositionally biased region" description="Low complexity" evidence="1">
    <location>
        <begin position="100"/>
        <end position="113"/>
    </location>
</feature>
<proteinExistence type="predicted"/>
<keyword evidence="3" id="KW-1185">Reference proteome</keyword>
<name>A0A8S3UNH8_MYTED</name>
<reference evidence="2" key="1">
    <citation type="submission" date="2021-03" db="EMBL/GenBank/DDBJ databases">
        <authorList>
            <person name="Bekaert M."/>
        </authorList>
    </citation>
    <scope>NUCLEOTIDE SEQUENCE</scope>
</reference>